<name>A0A5Q4ZPE3_9BURK</name>
<organism evidence="2 3">
    <name type="scientific">Paraburkholderia dioscoreae</name>
    <dbReference type="NCBI Taxonomy" id="2604047"/>
    <lineage>
        <taxon>Bacteria</taxon>
        <taxon>Pseudomonadati</taxon>
        <taxon>Pseudomonadota</taxon>
        <taxon>Betaproteobacteria</taxon>
        <taxon>Burkholderiales</taxon>
        <taxon>Burkholderiaceae</taxon>
        <taxon>Paraburkholderia</taxon>
    </lineage>
</organism>
<accession>A0A5Q4ZPE3</accession>
<protein>
    <submittedName>
        <fullName evidence="2">Uncharacterized protein</fullName>
    </submittedName>
</protein>
<evidence type="ECO:0000313" key="3">
    <source>
        <dbReference type="Proteomes" id="UP000325811"/>
    </source>
</evidence>
<dbReference type="AlphaFoldDB" id="A0A5Q4ZPE3"/>
<gene>
    <name evidence="2" type="ORF">PDMSB3_3055</name>
</gene>
<proteinExistence type="predicted"/>
<dbReference type="Proteomes" id="UP000325811">
    <property type="component" value="Chromosome II"/>
</dbReference>
<feature type="region of interest" description="Disordered" evidence="1">
    <location>
        <begin position="1"/>
        <end position="24"/>
    </location>
</feature>
<keyword evidence="3" id="KW-1185">Reference proteome</keyword>
<evidence type="ECO:0000313" key="2">
    <source>
        <dbReference type="EMBL" id="VVD34339.1"/>
    </source>
</evidence>
<dbReference type="EMBL" id="LR699554">
    <property type="protein sequence ID" value="VVD34339.1"/>
    <property type="molecule type" value="Genomic_DNA"/>
</dbReference>
<dbReference type="KEGG" id="pdio:PDMSB3_3055.1"/>
<reference evidence="2 3" key="1">
    <citation type="submission" date="2019-08" db="EMBL/GenBank/DDBJ databases">
        <authorList>
            <person name="Herpell B J."/>
        </authorList>
    </citation>
    <scope>NUCLEOTIDE SEQUENCE [LARGE SCALE GENOMIC DNA]</scope>
    <source>
        <strain evidence="3">Msb3</strain>
    </source>
</reference>
<sequence>MTQTPVQPAPSRDKGARSARGGAPGECVICDSHDLTYAYGADMHESLCFSSNEQARSAHIEAALAAVVACKDCGFVWAVR</sequence>
<evidence type="ECO:0000256" key="1">
    <source>
        <dbReference type="SAM" id="MobiDB-lite"/>
    </source>
</evidence>